<feature type="domain" description="Transposase IS204/IS1001/IS1096/IS1165 zinc-finger" evidence="3">
    <location>
        <begin position="44"/>
        <end position="87"/>
    </location>
</feature>
<protein>
    <submittedName>
        <fullName evidence="4">Mobile element protein</fullName>
    </submittedName>
</protein>
<dbReference type="Pfam" id="PF01610">
    <property type="entry name" value="DDE_Tnp_ISL3"/>
    <property type="match status" value="1"/>
</dbReference>
<feature type="domain" description="Transposase IS204/IS1001/IS1096/IS1165 DDE" evidence="1">
    <location>
        <begin position="157"/>
        <end position="390"/>
    </location>
</feature>
<dbReference type="InterPro" id="IPR047951">
    <property type="entry name" value="Transpos_ISL3"/>
</dbReference>
<evidence type="ECO:0000259" key="2">
    <source>
        <dbReference type="Pfam" id="PF13542"/>
    </source>
</evidence>
<dbReference type="Pfam" id="PF13542">
    <property type="entry name" value="HTH_Tnp_ISL3"/>
    <property type="match status" value="1"/>
</dbReference>
<dbReference type="AlphaFoldDB" id="A0A3B0Z1N9"/>
<accession>A0A3B0Z1N9</accession>
<organism evidence="4">
    <name type="scientific">hydrothermal vent metagenome</name>
    <dbReference type="NCBI Taxonomy" id="652676"/>
    <lineage>
        <taxon>unclassified sequences</taxon>
        <taxon>metagenomes</taxon>
        <taxon>ecological metagenomes</taxon>
    </lineage>
</organism>
<dbReference type="InterPro" id="IPR032877">
    <property type="entry name" value="Transposase_HTH"/>
</dbReference>
<dbReference type="EMBL" id="UOFQ01000026">
    <property type="protein sequence ID" value="VAW85581.1"/>
    <property type="molecule type" value="Genomic_DNA"/>
</dbReference>
<evidence type="ECO:0000259" key="1">
    <source>
        <dbReference type="Pfam" id="PF01610"/>
    </source>
</evidence>
<proteinExistence type="predicted"/>
<gene>
    <name evidence="4" type="ORF">MNBD_GAMMA17-1020</name>
</gene>
<dbReference type="InterPro" id="IPR002560">
    <property type="entry name" value="Transposase_DDE"/>
</dbReference>
<evidence type="ECO:0000259" key="3">
    <source>
        <dbReference type="Pfam" id="PF14690"/>
    </source>
</evidence>
<feature type="domain" description="Transposase IS204/IS1001/IS1096/IS1165 helix-turn-helix" evidence="2">
    <location>
        <begin position="93"/>
        <end position="141"/>
    </location>
</feature>
<dbReference type="PANTHER" id="PTHR33498:SF1">
    <property type="entry name" value="TRANSPOSASE FOR INSERTION SEQUENCE ELEMENT IS1557"/>
    <property type="match status" value="1"/>
</dbReference>
<dbReference type="NCBIfam" id="NF033550">
    <property type="entry name" value="transpos_ISL3"/>
    <property type="match status" value="1"/>
</dbReference>
<name>A0A3B0Z1N9_9ZZZZ</name>
<sequence length="394" mass="45029">MMEAELFAGALGLQNPWYVSGLDFSARKKRLDINIDFEAGALFPCPVCGTPSKAYDSTTSSWRHLNFFQHEAYLKARVPRVACPKGCGTKRIEVPWARPGSGFTLLFEALLLTLCKEIPVAKVGELVGEHDTRIWRMLHHHIDKARSKVDLSKVTRIGMDETSSKRGHQYITLFCDMDERNLLFATEGKDKATVEAFREDFEAHNGCAKKVTQVSCDMSPAFISGVTSALPEAEITFDKFHVVKLLNEGVDAVRREEVKENEILKSTRYLWLKNRTNLTENQSTLFDDLSKLNLKTSRAYQIKTNFQEFYNLPDREAGEAYLKQWYYWATHSRLEPMIKAAKTIKRHWDGVLNWFDSHLTNALLEGLNSLIQAAKSRARGYRSNRNFIAMAYLI</sequence>
<feature type="non-terminal residue" evidence="4">
    <location>
        <position position="394"/>
    </location>
</feature>
<evidence type="ECO:0000313" key="4">
    <source>
        <dbReference type="EMBL" id="VAW85581.1"/>
    </source>
</evidence>
<dbReference type="PANTHER" id="PTHR33498">
    <property type="entry name" value="TRANSPOSASE FOR INSERTION SEQUENCE ELEMENT IS1557"/>
    <property type="match status" value="1"/>
</dbReference>
<dbReference type="InterPro" id="IPR029261">
    <property type="entry name" value="Transposase_Znf"/>
</dbReference>
<reference evidence="4" key="1">
    <citation type="submission" date="2018-06" db="EMBL/GenBank/DDBJ databases">
        <authorList>
            <person name="Zhirakovskaya E."/>
        </authorList>
    </citation>
    <scope>NUCLEOTIDE SEQUENCE</scope>
</reference>
<dbReference type="Pfam" id="PF14690">
    <property type="entry name" value="Zn_ribbon_ISL3"/>
    <property type="match status" value="1"/>
</dbReference>